<keyword evidence="5" id="KW-1185">Reference proteome</keyword>
<dbReference type="NCBIfam" id="TIGR00723">
    <property type="entry name" value="ttdB_fumA_fumB"/>
    <property type="match status" value="1"/>
</dbReference>
<evidence type="ECO:0000256" key="1">
    <source>
        <dbReference type="ARBA" id="ARBA00008876"/>
    </source>
</evidence>
<dbReference type="InterPro" id="IPR036660">
    <property type="entry name" value="Fe-S_hydroAse_TtdB_cat_sf"/>
</dbReference>
<proteinExistence type="inferred from homology"/>
<keyword evidence="2 4" id="KW-0456">Lyase</keyword>
<comment type="similarity">
    <text evidence="1">Belongs to the class-I fumarase family.</text>
</comment>
<evidence type="ECO:0000313" key="5">
    <source>
        <dbReference type="Proteomes" id="UP000245125"/>
    </source>
</evidence>
<dbReference type="GO" id="GO:0004333">
    <property type="term" value="F:fumarate hydratase activity"/>
    <property type="evidence" value="ECO:0007669"/>
    <property type="project" value="UniProtKB-EC"/>
</dbReference>
<accession>A0A2U3QIV0</accession>
<organism evidence="4 5">
    <name type="scientific">Candidatus Sulfobium mesophilum</name>
    <dbReference type="NCBI Taxonomy" id="2016548"/>
    <lineage>
        <taxon>Bacteria</taxon>
        <taxon>Pseudomonadati</taxon>
        <taxon>Nitrospirota</taxon>
        <taxon>Nitrospiria</taxon>
        <taxon>Nitrospirales</taxon>
        <taxon>Nitrospiraceae</taxon>
        <taxon>Candidatus Sulfobium</taxon>
    </lineage>
</organism>
<dbReference type="InterPro" id="IPR004647">
    <property type="entry name" value="Fe-S_hydro-lyase_TtdB-typ_cat"/>
</dbReference>
<dbReference type="PANTHER" id="PTHR43351:SF2">
    <property type="entry name" value="L(+)-TARTRATE DEHYDRATASE SUBUNIT BETA-RELATED"/>
    <property type="match status" value="1"/>
</dbReference>
<evidence type="ECO:0000259" key="3">
    <source>
        <dbReference type="Pfam" id="PF05683"/>
    </source>
</evidence>
<protein>
    <submittedName>
        <fullName evidence="4">Fumarate hydratase, class I</fullName>
        <ecNumber evidence="4">4.2.1.2</ecNumber>
    </submittedName>
</protein>
<dbReference type="EC" id="4.2.1.2" evidence="4"/>
<dbReference type="EMBL" id="OUUY01000098">
    <property type="protein sequence ID" value="SPQ01342.1"/>
    <property type="molecule type" value="Genomic_DNA"/>
</dbReference>
<dbReference type="AlphaFoldDB" id="A0A2U3QIV0"/>
<evidence type="ECO:0000256" key="2">
    <source>
        <dbReference type="ARBA" id="ARBA00023239"/>
    </source>
</evidence>
<evidence type="ECO:0000313" key="4">
    <source>
        <dbReference type="EMBL" id="SPQ01342.1"/>
    </source>
</evidence>
<name>A0A2U3QIV0_9BACT</name>
<dbReference type="OrthoDB" id="9798978at2"/>
<sequence>MVSPVALRLPLSDSDVRALKAGDVVTLSGSIVTGRDRIHKYLFEKRPPKDEIPFELSGGVLYHCGPVMTAAGDVYRAVSAGPTTSMRVEMYEAQIIREYQFRGIMGKGGMGESTRRALKENGCVYFHTIGGAAVYLADRIREVSGVWKLEEFGQTEAMWHFEVEGFPAIVTMDCLGSDIHRQVEEESLRRFSELKAK</sequence>
<gene>
    <name evidence="4" type="primary">fumB</name>
    <name evidence="4" type="ORF">NBG4_500016</name>
</gene>
<dbReference type="Pfam" id="PF05683">
    <property type="entry name" value="Fumerase_C"/>
    <property type="match status" value="1"/>
</dbReference>
<dbReference type="PANTHER" id="PTHR43351">
    <property type="entry name" value="L(+)-TARTRATE DEHYDRATASE SUBUNIT BETA"/>
    <property type="match status" value="1"/>
</dbReference>
<dbReference type="SUPFAM" id="SSF117457">
    <property type="entry name" value="FumA C-terminal domain-like"/>
    <property type="match status" value="1"/>
</dbReference>
<reference evidence="5" key="1">
    <citation type="submission" date="2018-03" db="EMBL/GenBank/DDBJ databases">
        <authorList>
            <person name="Zecchin S."/>
        </authorList>
    </citation>
    <scope>NUCLEOTIDE SEQUENCE [LARGE SCALE GENOMIC DNA]</scope>
</reference>
<feature type="domain" description="Fe-S hydro-lyase tartrate dehydratase beta-type catalytic" evidence="3">
    <location>
        <begin position="5"/>
        <end position="182"/>
    </location>
</feature>
<dbReference type="Gene3D" id="3.20.130.10">
    <property type="entry name" value="Fe-S hydro-lyase, tartrate dehydratase beta-type, catalytic domain"/>
    <property type="match status" value="1"/>
</dbReference>
<dbReference type="Proteomes" id="UP000245125">
    <property type="component" value="Unassembled WGS sequence"/>
</dbReference>